<dbReference type="InterPro" id="IPR052933">
    <property type="entry name" value="DNA_Protect_Modify"/>
</dbReference>
<dbReference type="PANTHER" id="PTHR41313:SF1">
    <property type="entry name" value="DNA METHYLASE ADENINE-SPECIFIC DOMAIN-CONTAINING PROTEIN"/>
    <property type="match status" value="1"/>
</dbReference>
<name>A0A3N4MMA0_9BACT</name>
<feature type="domain" description="Helicase C-terminal" evidence="3">
    <location>
        <begin position="1187"/>
        <end position="1355"/>
    </location>
</feature>
<dbReference type="InterPro" id="IPR029063">
    <property type="entry name" value="SAM-dependent_MTases_sf"/>
</dbReference>
<protein>
    <submittedName>
        <fullName evidence="4">DNA methylase</fullName>
    </submittedName>
</protein>
<evidence type="ECO:0000259" key="2">
    <source>
        <dbReference type="PROSITE" id="PS51192"/>
    </source>
</evidence>
<dbReference type="Gene3D" id="3.40.50.150">
    <property type="entry name" value="Vaccinia Virus protein VP39"/>
    <property type="match status" value="1"/>
</dbReference>
<feature type="coiled-coil region" evidence="1">
    <location>
        <begin position="1579"/>
        <end position="1606"/>
    </location>
</feature>
<organism evidence="4 5">
    <name type="scientific">Chitinophaga barathri</name>
    <dbReference type="NCBI Taxonomy" id="1647451"/>
    <lineage>
        <taxon>Bacteria</taxon>
        <taxon>Pseudomonadati</taxon>
        <taxon>Bacteroidota</taxon>
        <taxon>Chitinophagia</taxon>
        <taxon>Chitinophagales</taxon>
        <taxon>Chitinophagaceae</taxon>
        <taxon>Chitinophaga</taxon>
    </lineage>
</organism>
<evidence type="ECO:0000313" key="5">
    <source>
        <dbReference type="Proteomes" id="UP000279089"/>
    </source>
</evidence>
<dbReference type="SMART" id="SM00487">
    <property type="entry name" value="DEXDc"/>
    <property type="match status" value="1"/>
</dbReference>
<accession>A0A3N4MMA0</accession>
<dbReference type="InterPro" id="IPR014001">
    <property type="entry name" value="Helicase_ATP-bd"/>
</dbReference>
<dbReference type="PANTHER" id="PTHR41313">
    <property type="entry name" value="ADENINE-SPECIFIC METHYLTRANSFERASE"/>
    <property type="match status" value="1"/>
</dbReference>
<dbReference type="RefSeq" id="WP_120514409.1">
    <property type="nucleotide sequence ID" value="NZ_QXZY01000001.1"/>
</dbReference>
<comment type="caution">
    <text evidence="4">The sequence shown here is derived from an EMBL/GenBank/DDBJ whole genome shotgun (WGS) entry which is preliminary data.</text>
</comment>
<feature type="domain" description="Helicase ATP-binding" evidence="2">
    <location>
        <begin position="778"/>
        <end position="1033"/>
    </location>
</feature>
<dbReference type="PROSITE" id="PS51194">
    <property type="entry name" value="HELICASE_CTER"/>
    <property type="match status" value="1"/>
</dbReference>
<dbReference type="InterPro" id="IPR027417">
    <property type="entry name" value="P-loop_NTPase"/>
</dbReference>
<gene>
    <name evidence="4" type="ORF">EG028_02245</name>
</gene>
<dbReference type="SUPFAM" id="SSF53335">
    <property type="entry name" value="S-adenosyl-L-methionine-dependent methyltransferases"/>
    <property type="match status" value="1"/>
</dbReference>
<keyword evidence="5" id="KW-1185">Reference proteome</keyword>
<dbReference type="InterPro" id="IPR001650">
    <property type="entry name" value="Helicase_C-like"/>
</dbReference>
<reference evidence="5" key="1">
    <citation type="submission" date="2018-11" db="EMBL/GenBank/DDBJ databases">
        <title>Chitinophaga lutea sp.nov., isolate from arsenic contaminated soil.</title>
        <authorList>
            <person name="Zong Y."/>
        </authorList>
    </citation>
    <scope>NUCLEOTIDE SEQUENCE [LARGE SCALE GENOMIC DNA]</scope>
    <source>
        <strain evidence="5">YLT18</strain>
    </source>
</reference>
<dbReference type="GO" id="GO:0032259">
    <property type="term" value="P:methylation"/>
    <property type="evidence" value="ECO:0007669"/>
    <property type="project" value="UniProtKB-KW"/>
</dbReference>
<dbReference type="OrthoDB" id="9815272at2"/>
<dbReference type="PROSITE" id="PS51192">
    <property type="entry name" value="HELICASE_ATP_BIND_1"/>
    <property type="match status" value="1"/>
</dbReference>
<dbReference type="GO" id="GO:0008168">
    <property type="term" value="F:methyltransferase activity"/>
    <property type="evidence" value="ECO:0007669"/>
    <property type="project" value="UniProtKB-KW"/>
</dbReference>
<keyword evidence="4" id="KW-0808">Transferase</keyword>
<evidence type="ECO:0000313" key="4">
    <source>
        <dbReference type="EMBL" id="RPD43137.1"/>
    </source>
</evidence>
<dbReference type="EMBL" id="RMBX01000001">
    <property type="protein sequence ID" value="RPD43137.1"/>
    <property type="molecule type" value="Genomic_DNA"/>
</dbReference>
<sequence length="1676" mass="189893">MPTNIHICGLEEVADREAITDLIVSNIPFGNFSVYDRAYEDWNTSRIHNYFFAKGIDIVADGGILAFLTTDAFLNSPGNQENRARLFSKADLVALAVMPDNLMKTTGNTEAPTHLLVVQKNLQKTALTSEEILLQDVVPQENEYGQYTVNKFLSQHTHLICGNEVKAGSNQYGKATQAIWQHGDLDEIAAQLREILTAGFRQRLSRKRFESIAVAVTAPPKRHVFTYLEVPAPEVPSGNMQLGLFDTAPAEAMNRASAYLNAKVDTGVLVASARIVSTIRTDEKPDHDSIVLVTAQTVKGKHSVFRLHSNVAELTFPPGWRNSTSITGDLAALSKKLQEFDCSFLYEGDLVMKESFGLDLGPQGQFRDMQPYYRKGTLVIHNGVPGSIGEPAPDYRSAPFLPFSRSGNKTQFYSGYILLRDSYMRLEQSHDADDVEALREKLRQQYQSFTDTYGQLNLPDNRRLILNDAAFGNIILSSLERREQKGYVAADIQTSALGSNDIEFVTHDHMEALARSLNDYGRVNIDFIALATSSTQADTIAALRTHIFLNPDGDSWETRDLYLSGNVVEKLRHAEIAAANNQDNPYLQDSLEAIRLVQPQPIPFEMLDFNFGERWIPANYYSQYLTRLFEVPTEVHFFKSVDIFKVVSKYDNPKISNEYAVSPKQGHTMLGTALAEHALENTAPFFTYEVGVGSSKVRVPDNEAIQLAHHRIESIRTGFLDFLQELPENEKLQIEKRYNNTFNCYVLRKYDGSHMTFPGLRKDALGIKDLYPSQKDAAFRLLQNRGGIVDHEVGLGKTLTMIIAAHEMKRLGIINKPVILALKANVSQIAHTYRLAYPSDRILAPSEDDFNPRQRQRLFHEIKNNNWDCIILTHEQFGKIPMSPEIRQIIIRDELENVERDLETLVDLGKSVSKRMFKGLEIRKKNLSGALQDLEYVIEKKKDTDISFAELGIDHLFVDESHQFKNLTFSTRHNRVAGLGNMEGSQKALNMLFAIRSLQMRFNSDLNATFLSGTPISNSLTEMYLLFKYLRPRELERQGIGNFDSWAAVFARKTTDFEFSVTNEIISKERFRHFIKVPELAMFYNEIADYKTAAHINLSKPVLEDVLVNIPPTDDQAQFMVRLIEFAKTGNGKLLGRGPLSPREDKARMLIATNYAKKMSLDMRLISARYQDDARNKISLCCAKVAQIYQESTPYRGTQLIFCDMGTPGGDGFNVYADIKRKLVDIHGIPEKEISFIHDWAQSKKHELFTRFNRGDIRVLLGSTPKLGTGTNVQERVVAMHELDIPWKPSEMEQRGGRGARQGNLVALQFLEGKVFRYIYATERSLDNYRFNLLKNKQTFISQMKNCSLQVRTIDEGAIDEQTGMNFSEYIAILSGDTSLLEKSKLEKKIAVLEALKVAHQRDQFKNRQVAANLRSQRTTIAGQVSALQADFQHYHNELYFEKDDTKANPILLKDCRSSDPEHMGNYIIDLYKNFTGTKTSHIGQLYGFDLFIQGIRSRHSDKYAEYTTQENKLFAQRQGTEIRYMSSNGKPIDGNAKMAARYFLHAIDNVDHLLQMRQKDLLDIERELPVLEKILDNTFTKEAELASMKEELRRLEREIAISIQKNQMQQTGELDLAAIAAAESQDEAPDTMTLDLQGAQTMAPATKTVEQLNAAARMLQGNRVIQPSNEPRLRP</sequence>
<proteinExistence type="predicted"/>
<dbReference type="Pfam" id="PF00271">
    <property type="entry name" value="Helicase_C"/>
    <property type="match status" value="1"/>
</dbReference>
<keyword evidence="4" id="KW-0489">Methyltransferase</keyword>
<evidence type="ECO:0000259" key="3">
    <source>
        <dbReference type="PROSITE" id="PS51194"/>
    </source>
</evidence>
<dbReference type="SUPFAM" id="SSF52540">
    <property type="entry name" value="P-loop containing nucleoside triphosphate hydrolases"/>
    <property type="match status" value="2"/>
</dbReference>
<keyword evidence="1" id="KW-0175">Coiled coil</keyword>
<dbReference type="Proteomes" id="UP000279089">
    <property type="component" value="Unassembled WGS sequence"/>
</dbReference>
<dbReference type="Gene3D" id="3.40.50.300">
    <property type="entry name" value="P-loop containing nucleotide triphosphate hydrolases"/>
    <property type="match status" value="2"/>
</dbReference>
<evidence type="ECO:0000256" key="1">
    <source>
        <dbReference type="SAM" id="Coils"/>
    </source>
</evidence>